<keyword evidence="9" id="KW-1185">Reference proteome</keyword>
<dbReference type="InterPro" id="IPR051401">
    <property type="entry name" value="GtrA_CellWall_Glycosyl"/>
</dbReference>
<evidence type="ECO:0000256" key="4">
    <source>
        <dbReference type="ARBA" id="ARBA00022989"/>
    </source>
</evidence>
<dbReference type="InterPro" id="IPR007267">
    <property type="entry name" value="GtrA_DPMS_TM"/>
</dbReference>
<keyword evidence="5 6" id="KW-0472">Membrane</keyword>
<evidence type="ECO:0000256" key="2">
    <source>
        <dbReference type="ARBA" id="ARBA00009399"/>
    </source>
</evidence>
<dbReference type="RefSeq" id="WP_096240961.1">
    <property type="nucleotide sequence ID" value="NZ_LT907978.1"/>
</dbReference>
<accession>A0A285PV28</accession>
<name>A0A285PV28_9FIRM</name>
<dbReference type="GO" id="GO:0000271">
    <property type="term" value="P:polysaccharide biosynthetic process"/>
    <property type="evidence" value="ECO:0007669"/>
    <property type="project" value="InterPro"/>
</dbReference>
<dbReference type="STRING" id="39488.ERS852450_00933"/>
<evidence type="ECO:0000256" key="5">
    <source>
        <dbReference type="ARBA" id="ARBA00023136"/>
    </source>
</evidence>
<feature type="transmembrane region" description="Helical" evidence="6">
    <location>
        <begin position="114"/>
        <end position="136"/>
    </location>
</feature>
<dbReference type="PANTHER" id="PTHR38459">
    <property type="entry name" value="PROPHAGE BACTOPRENOL-LINKED GLUCOSE TRANSLOCASE HOMOLOG"/>
    <property type="match status" value="1"/>
</dbReference>
<dbReference type="EMBL" id="LT907978">
    <property type="protein sequence ID" value="SOB73046.1"/>
    <property type="molecule type" value="Genomic_DNA"/>
</dbReference>
<proteinExistence type="inferred from homology"/>
<feature type="transmembrane region" description="Helical" evidence="6">
    <location>
        <begin position="47"/>
        <end position="67"/>
    </location>
</feature>
<feature type="transmembrane region" description="Helical" evidence="6">
    <location>
        <begin position="73"/>
        <end position="93"/>
    </location>
</feature>
<gene>
    <name evidence="8" type="ORF">EHLA_2492</name>
</gene>
<dbReference type="Proteomes" id="UP000217549">
    <property type="component" value="Chromosome I"/>
</dbReference>
<evidence type="ECO:0000259" key="7">
    <source>
        <dbReference type="Pfam" id="PF04138"/>
    </source>
</evidence>
<reference evidence="9" key="1">
    <citation type="submission" date="2017-09" db="EMBL/GenBank/DDBJ databases">
        <authorList>
            <person name="Shetty A S."/>
        </authorList>
    </citation>
    <scope>NUCLEOTIDE SEQUENCE [LARGE SCALE GENOMIC DNA]</scope>
</reference>
<sequence>MEQEKQIEKQIEKKVEKNIQKKDIFDKIMALPGLNIFESIYYKYKEVLLYLFFGGLTTVISIGSYSYCDVALHMNPLVANIISWILAVLFAYVTNKIWVFNAERHGVKEVFLEIINFFGGRLFTLVVEEVILLIFINKLHFNSILVKVAAQFVVVVLNYIISKLIVFREKE</sequence>
<dbReference type="KEGG" id="ehl:EHLA_2492"/>
<comment type="subcellular location">
    <subcellularLocation>
        <location evidence="1">Membrane</location>
        <topology evidence="1">Multi-pass membrane protein</topology>
    </subcellularLocation>
</comment>
<organism evidence="8 9">
    <name type="scientific">Anaerobutyricum hallii</name>
    <dbReference type="NCBI Taxonomy" id="39488"/>
    <lineage>
        <taxon>Bacteria</taxon>
        <taxon>Bacillati</taxon>
        <taxon>Bacillota</taxon>
        <taxon>Clostridia</taxon>
        <taxon>Lachnospirales</taxon>
        <taxon>Lachnospiraceae</taxon>
        <taxon>Anaerobutyricum</taxon>
    </lineage>
</organism>
<dbReference type="AlphaFoldDB" id="A0A285PV28"/>
<evidence type="ECO:0000256" key="1">
    <source>
        <dbReference type="ARBA" id="ARBA00004141"/>
    </source>
</evidence>
<dbReference type="GO" id="GO:0005886">
    <property type="term" value="C:plasma membrane"/>
    <property type="evidence" value="ECO:0007669"/>
    <property type="project" value="TreeGrafter"/>
</dbReference>
<evidence type="ECO:0000256" key="6">
    <source>
        <dbReference type="SAM" id="Phobius"/>
    </source>
</evidence>
<comment type="similarity">
    <text evidence="2">Belongs to the GtrA family.</text>
</comment>
<keyword evidence="3 6" id="KW-0812">Transmembrane</keyword>
<dbReference type="Pfam" id="PF04138">
    <property type="entry name" value="GtrA_DPMS_TM"/>
    <property type="match status" value="1"/>
</dbReference>
<protein>
    <submittedName>
        <fullName evidence="8">GtrA-like protein</fullName>
    </submittedName>
</protein>
<dbReference type="PANTHER" id="PTHR38459:SF5">
    <property type="entry name" value="CELL WALL TEICHOIC ACID GLYCOSYLATION PROTEIN GTCA"/>
    <property type="match status" value="1"/>
</dbReference>
<feature type="domain" description="GtrA/DPMS transmembrane" evidence="7">
    <location>
        <begin position="50"/>
        <end position="167"/>
    </location>
</feature>
<evidence type="ECO:0000313" key="8">
    <source>
        <dbReference type="EMBL" id="SOB73046.1"/>
    </source>
</evidence>
<evidence type="ECO:0000256" key="3">
    <source>
        <dbReference type="ARBA" id="ARBA00022692"/>
    </source>
</evidence>
<keyword evidence="4 6" id="KW-1133">Transmembrane helix</keyword>
<feature type="transmembrane region" description="Helical" evidence="6">
    <location>
        <begin position="148"/>
        <end position="167"/>
    </location>
</feature>
<evidence type="ECO:0000313" key="9">
    <source>
        <dbReference type="Proteomes" id="UP000217549"/>
    </source>
</evidence>